<dbReference type="AlphaFoldDB" id="A0A934NPE8"/>
<feature type="chain" id="PRO_5037764187" evidence="1">
    <location>
        <begin position="29"/>
        <end position="131"/>
    </location>
</feature>
<protein>
    <submittedName>
        <fullName evidence="2">Uncharacterized protein</fullName>
    </submittedName>
</protein>
<dbReference type="RefSeq" id="WP_199703686.1">
    <property type="nucleotide sequence ID" value="NZ_JAEMNV010000003.1"/>
</dbReference>
<evidence type="ECO:0000313" key="3">
    <source>
        <dbReference type="Proteomes" id="UP000655868"/>
    </source>
</evidence>
<keyword evidence="1" id="KW-0732">Signal</keyword>
<proteinExistence type="predicted"/>
<evidence type="ECO:0000313" key="2">
    <source>
        <dbReference type="EMBL" id="MBJ8338961.1"/>
    </source>
</evidence>
<feature type="signal peptide" evidence="1">
    <location>
        <begin position="1"/>
        <end position="28"/>
    </location>
</feature>
<evidence type="ECO:0000256" key="1">
    <source>
        <dbReference type="SAM" id="SignalP"/>
    </source>
</evidence>
<organism evidence="2 3">
    <name type="scientific">Antrihabitans stalagmiti</name>
    <dbReference type="NCBI Taxonomy" id="2799499"/>
    <lineage>
        <taxon>Bacteria</taxon>
        <taxon>Bacillati</taxon>
        <taxon>Actinomycetota</taxon>
        <taxon>Actinomycetes</taxon>
        <taxon>Mycobacteriales</taxon>
        <taxon>Nocardiaceae</taxon>
        <taxon>Antrihabitans</taxon>
    </lineage>
</organism>
<dbReference type="EMBL" id="JAEMNV010000003">
    <property type="protein sequence ID" value="MBJ8338961.1"/>
    <property type="molecule type" value="Genomic_DNA"/>
</dbReference>
<sequence>MRRQLRAILLTVPAAAALVCLGAGTASADATITGTGGPGKVITNVANDGTARECDVHVINQLNQTIASKHVSLAPNARKTVKLYHIPPASYYIVVMDCTGQQRTYIDGGVVVTPSDPLTDFIDTISDAAGS</sequence>
<reference evidence="2" key="1">
    <citation type="submission" date="2020-12" db="EMBL/GenBank/DDBJ databases">
        <title>Antrihabitans popcorni sp. nov. and Antrihabitans auranticaus sp. nov., isolated from a larva cave.</title>
        <authorList>
            <person name="Lee S.D."/>
            <person name="Kim I.S."/>
        </authorList>
    </citation>
    <scope>NUCLEOTIDE SEQUENCE</scope>
    <source>
        <strain evidence="2">YC3-6</strain>
    </source>
</reference>
<name>A0A934NPE8_9NOCA</name>
<dbReference type="Proteomes" id="UP000655868">
    <property type="component" value="Unassembled WGS sequence"/>
</dbReference>
<keyword evidence="3" id="KW-1185">Reference proteome</keyword>
<comment type="caution">
    <text evidence="2">The sequence shown here is derived from an EMBL/GenBank/DDBJ whole genome shotgun (WGS) entry which is preliminary data.</text>
</comment>
<accession>A0A934NPE8</accession>
<gene>
    <name evidence="2" type="ORF">JGU71_08700</name>
</gene>